<dbReference type="GO" id="GO:0006888">
    <property type="term" value="P:endoplasmic reticulum to Golgi vesicle-mediated transport"/>
    <property type="evidence" value="ECO:0007669"/>
    <property type="project" value="TreeGrafter"/>
</dbReference>
<dbReference type="Pfam" id="PF00957">
    <property type="entry name" value="Synaptobrevin"/>
    <property type="match status" value="1"/>
</dbReference>
<comment type="caution">
    <text evidence="11">The sequence shown here is derived from an EMBL/GenBank/DDBJ whole genome shotgun (WGS) entry which is preliminary data.</text>
</comment>
<evidence type="ECO:0000256" key="8">
    <source>
        <dbReference type="PROSITE-ProRule" id="PRU00290"/>
    </source>
</evidence>
<evidence type="ECO:0000256" key="1">
    <source>
        <dbReference type="ARBA" id="ARBA00008025"/>
    </source>
</evidence>
<evidence type="ECO:0000256" key="7">
    <source>
        <dbReference type="ARBA" id="ARBA00046278"/>
    </source>
</evidence>
<dbReference type="PANTHER" id="PTHR45806:SF1">
    <property type="entry name" value="SYNAPTOBREVIN HOMOLOG YKT6"/>
    <property type="match status" value="1"/>
</dbReference>
<evidence type="ECO:0000256" key="3">
    <source>
        <dbReference type="ARBA" id="ARBA00023136"/>
    </source>
</evidence>
<dbReference type="Gene3D" id="3.30.450.50">
    <property type="entry name" value="Longin domain"/>
    <property type="match status" value="1"/>
</dbReference>
<dbReference type="SMART" id="SM01270">
    <property type="entry name" value="Longin"/>
    <property type="match status" value="1"/>
</dbReference>
<evidence type="ECO:0000259" key="9">
    <source>
        <dbReference type="PROSITE" id="PS50859"/>
    </source>
</evidence>
<feature type="domain" description="Longin" evidence="9">
    <location>
        <begin position="8"/>
        <end position="113"/>
    </location>
</feature>
<reference evidence="11" key="1">
    <citation type="submission" date="2022-01" db="EMBL/GenBank/DDBJ databases">
        <title>Genome Sequence Resource for Two Populations of Ditylenchus destructor, the Migratory Endoparasitic Phytonematode.</title>
        <authorList>
            <person name="Zhang H."/>
            <person name="Lin R."/>
            <person name="Xie B."/>
        </authorList>
    </citation>
    <scope>NUCLEOTIDE SEQUENCE</scope>
    <source>
        <strain evidence="11">BazhouSP</strain>
    </source>
</reference>
<proteinExistence type="inferred from homology"/>
<dbReference type="PANTHER" id="PTHR45806">
    <property type="entry name" value="SYNAPTOBREVIN HOMOLOG YKT6"/>
    <property type="match status" value="1"/>
</dbReference>
<dbReference type="GO" id="GO:0005484">
    <property type="term" value="F:SNAP receptor activity"/>
    <property type="evidence" value="ECO:0007669"/>
    <property type="project" value="TreeGrafter"/>
</dbReference>
<evidence type="ECO:0000256" key="2">
    <source>
        <dbReference type="ARBA" id="ARBA00022481"/>
    </source>
</evidence>
<accession>A0AAD4NKZ3</accession>
<evidence type="ECO:0000256" key="5">
    <source>
        <dbReference type="ARBA" id="ARBA00023288"/>
    </source>
</evidence>
<comment type="subcellular location">
    <subcellularLocation>
        <location evidence="7">Endomembrane system</location>
        <topology evidence="7">Lipid-anchor</topology>
        <orientation evidence="7">Cytoplasmic side</orientation>
    </subcellularLocation>
</comment>
<dbReference type="CDD" id="cd14824">
    <property type="entry name" value="Longin"/>
    <property type="match status" value="1"/>
</dbReference>
<dbReference type="InterPro" id="IPR010908">
    <property type="entry name" value="Longin_dom"/>
</dbReference>
<dbReference type="Pfam" id="PF13774">
    <property type="entry name" value="Longin"/>
    <property type="match status" value="1"/>
</dbReference>
<keyword evidence="12" id="KW-1185">Reference proteome</keyword>
<evidence type="ECO:0000256" key="4">
    <source>
        <dbReference type="ARBA" id="ARBA00023139"/>
    </source>
</evidence>
<keyword evidence="2" id="KW-0488">Methylation</keyword>
<keyword evidence="6" id="KW-0636">Prenylation</keyword>
<dbReference type="GO" id="GO:0005794">
    <property type="term" value="C:Golgi apparatus"/>
    <property type="evidence" value="ECO:0007669"/>
    <property type="project" value="TreeGrafter"/>
</dbReference>
<evidence type="ECO:0000313" key="11">
    <source>
        <dbReference type="EMBL" id="KAI1729419.1"/>
    </source>
</evidence>
<dbReference type="InterPro" id="IPR042855">
    <property type="entry name" value="V_SNARE_CC"/>
</dbReference>
<dbReference type="Gene3D" id="1.20.5.110">
    <property type="match status" value="1"/>
</dbReference>
<dbReference type="InterPro" id="IPR011012">
    <property type="entry name" value="Longin-like_dom_sf"/>
</dbReference>
<organism evidence="11 12">
    <name type="scientific">Ditylenchus destructor</name>
    <dbReference type="NCBI Taxonomy" id="166010"/>
    <lineage>
        <taxon>Eukaryota</taxon>
        <taxon>Metazoa</taxon>
        <taxon>Ecdysozoa</taxon>
        <taxon>Nematoda</taxon>
        <taxon>Chromadorea</taxon>
        <taxon>Rhabditida</taxon>
        <taxon>Tylenchina</taxon>
        <taxon>Tylenchomorpha</taxon>
        <taxon>Sphaerularioidea</taxon>
        <taxon>Anguinidae</taxon>
        <taxon>Anguininae</taxon>
        <taxon>Ditylenchus</taxon>
    </lineage>
</organism>
<dbReference type="PROSITE" id="PS50892">
    <property type="entry name" value="V_SNARE"/>
    <property type="match status" value="1"/>
</dbReference>
<dbReference type="SUPFAM" id="SSF58038">
    <property type="entry name" value="SNARE fusion complex"/>
    <property type="match status" value="1"/>
</dbReference>
<dbReference type="SUPFAM" id="SSF64356">
    <property type="entry name" value="SNARE-like"/>
    <property type="match status" value="1"/>
</dbReference>
<keyword evidence="5" id="KW-0449">Lipoprotein</keyword>
<dbReference type="PROSITE" id="PS50859">
    <property type="entry name" value="LONGIN"/>
    <property type="match status" value="1"/>
</dbReference>
<keyword evidence="3" id="KW-0472">Membrane</keyword>
<gene>
    <name evidence="11" type="ORF">DdX_01660</name>
</gene>
<evidence type="ECO:0000256" key="6">
    <source>
        <dbReference type="ARBA" id="ARBA00023289"/>
    </source>
</evidence>
<dbReference type="EMBL" id="JAKKPZ010000001">
    <property type="protein sequence ID" value="KAI1729419.1"/>
    <property type="molecule type" value="Genomic_DNA"/>
</dbReference>
<dbReference type="Proteomes" id="UP001201812">
    <property type="component" value="Unassembled WGS sequence"/>
</dbReference>
<keyword evidence="8" id="KW-0175">Coiled coil</keyword>
<sequence>MKLYSVIVLYKNPTTSKATILKSAAELSSFSFFYRKNAGEFMEATGKIIAERSAAPSRSSVRENEYMIHCYVRHDNLTGICITDEEYQQRVAFTLLNKALQDFADKIPSEQWPRIADTKDCKYERLPEWLAKWQNPSEADALTRVQDEVEETKIVLHSTMQSVLERGEKLDDLIKASESLSDQSKMFYTQARKMNKCCNWA</sequence>
<keyword evidence="4" id="KW-0564">Palmitate</keyword>
<protein>
    <submittedName>
        <fullName evidence="11">Regulated-SNARE-like domain-containing protein</fullName>
    </submittedName>
</protein>
<dbReference type="AlphaFoldDB" id="A0AAD4NKZ3"/>
<evidence type="ECO:0000259" key="10">
    <source>
        <dbReference type="PROSITE" id="PS50892"/>
    </source>
</evidence>
<evidence type="ECO:0000313" key="12">
    <source>
        <dbReference type="Proteomes" id="UP001201812"/>
    </source>
</evidence>
<comment type="similarity">
    <text evidence="1">Belongs to the synaptobrevin family.</text>
</comment>
<feature type="domain" description="V-SNARE coiled-coil homology" evidence="10">
    <location>
        <begin position="141"/>
        <end position="201"/>
    </location>
</feature>
<name>A0AAD4NKZ3_9BILA</name>